<dbReference type="PROSITE" id="PS01186">
    <property type="entry name" value="EGF_2"/>
    <property type="match status" value="1"/>
</dbReference>
<feature type="signal peptide" evidence="9">
    <location>
        <begin position="1"/>
        <end position="21"/>
    </location>
</feature>
<dbReference type="FunFam" id="2.10.25.10:FF:000255">
    <property type="entry name" value="Sushi, nidogen and EGF-like domains 1"/>
    <property type="match status" value="1"/>
</dbReference>
<evidence type="ECO:0000313" key="11">
    <source>
        <dbReference type="EMBL" id="CAG2196149.1"/>
    </source>
</evidence>
<dbReference type="GO" id="GO:0042813">
    <property type="term" value="F:Wnt receptor activity"/>
    <property type="evidence" value="ECO:0007669"/>
    <property type="project" value="TreeGrafter"/>
</dbReference>
<feature type="chain" id="PRO_5035944353" evidence="9">
    <location>
        <begin position="22"/>
        <end position="391"/>
    </location>
</feature>
<comment type="caution">
    <text evidence="6">Lacks conserved residue(s) required for the propagation of feature annotation.</text>
</comment>
<dbReference type="InterPro" id="IPR050778">
    <property type="entry name" value="Cueball_EGF_LRP_Nidogen"/>
</dbReference>
<dbReference type="PANTHER" id="PTHR46513:SF13">
    <property type="entry name" value="EGF-LIKE DOMAIN-CONTAINING PROTEIN"/>
    <property type="match status" value="1"/>
</dbReference>
<evidence type="ECO:0000256" key="1">
    <source>
        <dbReference type="ARBA" id="ARBA00022536"/>
    </source>
</evidence>
<evidence type="ECO:0000313" key="12">
    <source>
        <dbReference type="Proteomes" id="UP000683360"/>
    </source>
</evidence>
<feature type="domain" description="EGF-like" evidence="10">
    <location>
        <begin position="207"/>
        <end position="243"/>
    </location>
</feature>
<dbReference type="GO" id="GO:0005509">
    <property type="term" value="F:calcium ion binding"/>
    <property type="evidence" value="ECO:0007669"/>
    <property type="project" value="InterPro"/>
</dbReference>
<evidence type="ECO:0000256" key="4">
    <source>
        <dbReference type="ARBA" id="ARBA00023157"/>
    </source>
</evidence>
<dbReference type="GO" id="GO:0005886">
    <property type="term" value="C:plasma membrane"/>
    <property type="evidence" value="ECO:0007669"/>
    <property type="project" value="TreeGrafter"/>
</dbReference>
<reference evidence="11" key="1">
    <citation type="submission" date="2021-03" db="EMBL/GenBank/DDBJ databases">
        <authorList>
            <person name="Bekaert M."/>
        </authorList>
    </citation>
    <scope>NUCLEOTIDE SEQUENCE</scope>
</reference>
<evidence type="ECO:0000256" key="2">
    <source>
        <dbReference type="ARBA" id="ARBA00022729"/>
    </source>
</evidence>
<dbReference type="GO" id="GO:0017147">
    <property type="term" value="F:Wnt-protein binding"/>
    <property type="evidence" value="ECO:0007669"/>
    <property type="project" value="TreeGrafter"/>
</dbReference>
<dbReference type="AlphaFoldDB" id="A0A8S3QH60"/>
<dbReference type="Gene3D" id="2.120.10.30">
    <property type="entry name" value="TolB, C-terminal domain"/>
    <property type="match status" value="1"/>
</dbReference>
<evidence type="ECO:0000256" key="7">
    <source>
        <dbReference type="SAM" id="MobiDB-lite"/>
    </source>
</evidence>
<keyword evidence="12" id="KW-1185">Reference proteome</keyword>
<evidence type="ECO:0000256" key="3">
    <source>
        <dbReference type="ARBA" id="ARBA00022737"/>
    </source>
</evidence>
<dbReference type="SMART" id="SM00181">
    <property type="entry name" value="EGF"/>
    <property type="match status" value="1"/>
</dbReference>
<name>A0A8S3QH60_MYTED</name>
<dbReference type="PROSITE" id="PS00022">
    <property type="entry name" value="EGF_1"/>
    <property type="match status" value="1"/>
</dbReference>
<dbReference type="InterPro" id="IPR000742">
    <property type="entry name" value="EGF"/>
</dbReference>
<feature type="compositionally biased region" description="Polar residues" evidence="7">
    <location>
        <begin position="303"/>
        <end position="317"/>
    </location>
</feature>
<dbReference type="EMBL" id="CAJPWZ010000546">
    <property type="protein sequence ID" value="CAG2196149.1"/>
    <property type="molecule type" value="Genomic_DNA"/>
</dbReference>
<evidence type="ECO:0000256" key="9">
    <source>
        <dbReference type="SAM" id="SignalP"/>
    </source>
</evidence>
<evidence type="ECO:0000256" key="6">
    <source>
        <dbReference type="PROSITE-ProRule" id="PRU00076"/>
    </source>
</evidence>
<accession>A0A8S3QH60</accession>
<keyword evidence="5" id="KW-0325">Glycoprotein</keyword>
<dbReference type="SUPFAM" id="SSF63825">
    <property type="entry name" value="YWTD domain"/>
    <property type="match status" value="1"/>
</dbReference>
<keyword evidence="1 6" id="KW-0245">EGF-like domain</keyword>
<dbReference type="GO" id="GO:0060070">
    <property type="term" value="P:canonical Wnt signaling pathway"/>
    <property type="evidence" value="ECO:0007669"/>
    <property type="project" value="TreeGrafter"/>
</dbReference>
<dbReference type="Pfam" id="PF00008">
    <property type="entry name" value="EGF"/>
    <property type="match status" value="1"/>
</dbReference>
<gene>
    <name evidence="11" type="ORF">MEDL_11040</name>
</gene>
<dbReference type="SMART" id="SM00179">
    <property type="entry name" value="EGF_CA"/>
    <property type="match status" value="1"/>
</dbReference>
<feature type="region of interest" description="Disordered" evidence="7">
    <location>
        <begin position="299"/>
        <end position="352"/>
    </location>
</feature>
<keyword evidence="2 9" id="KW-0732">Signal</keyword>
<keyword evidence="4 6" id="KW-1015">Disulfide bond</keyword>
<keyword evidence="8" id="KW-0472">Membrane</keyword>
<sequence length="391" mass="44181">MDVLVWFSICFIYCHLPAAESYNYCISGKLLFASSQSIIEVDIYTHSMSVLLGMALVVYSLDYDDENKYVYFPRIDFGDIMRWLYIGYHTSGISKSRFDLTEFSFIANFKSNNLVWVVCMDIDITNHRLYWITYDGDIKSVNDDGSDEKTIMSTNSAKRYYAMGVFGSNFYYADKNQLVMRNTSERSTPTVVYTDTSSIFSIYAFNQIYKCDPNPCQNKGKCTDFKDGYNCTCTTGWKGENCTKGLTSDINVHKSTDSIGAIVGIVAGIVLSVCIFCIGIYIGRRCSFCAKTKDTMRDDPKTNNHIGNQEVGLSQPVSDPPHVQYANLQSQSGDRSTNDNRQNISDHEYDYPDMVNYGYETLSDVTSTPENIVLQDGILNRNPYTNGNTAE</sequence>
<evidence type="ECO:0000259" key="10">
    <source>
        <dbReference type="PROSITE" id="PS50026"/>
    </source>
</evidence>
<evidence type="ECO:0000256" key="8">
    <source>
        <dbReference type="SAM" id="Phobius"/>
    </source>
</evidence>
<keyword evidence="8" id="KW-0812">Transmembrane</keyword>
<comment type="caution">
    <text evidence="11">The sequence shown here is derived from an EMBL/GenBank/DDBJ whole genome shotgun (WGS) entry which is preliminary data.</text>
</comment>
<dbReference type="CDD" id="cd00054">
    <property type="entry name" value="EGF_CA"/>
    <property type="match status" value="1"/>
</dbReference>
<keyword evidence="8" id="KW-1133">Transmembrane helix</keyword>
<feature type="compositionally biased region" description="Polar residues" evidence="7">
    <location>
        <begin position="326"/>
        <end position="343"/>
    </location>
</feature>
<dbReference type="InterPro" id="IPR000152">
    <property type="entry name" value="EGF-type_Asp/Asn_hydroxyl_site"/>
</dbReference>
<feature type="disulfide bond" evidence="6">
    <location>
        <begin position="233"/>
        <end position="242"/>
    </location>
</feature>
<dbReference type="InterPro" id="IPR011042">
    <property type="entry name" value="6-blade_b-propeller_TolB-like"/>
</dbReference>
<protein>
    <submittedName>
        <fullName evidence="11">NOTCH1</fullName>
    </submittedName>
</protein>
<keyword evidence="3" id="KW-0677">Repeat</keyword>
<dbReference type="OrthoDB" id="6229058at2759"/>
<dbReference type="SUPFAM" id="SSF57196">
    <property type="entry name" value="EGF/Laminin"/>
    <property type="match status" value="1"/>
</dbReference>
<dbReference type="PROSITE" id="PS50026">
    <property type="entry name" value="EGF_3"/>
    <property type="match status" value="1"/>
</dbReference>
<evidence type="ECO:0000256" key="5">
    <source>
        <dbReference type="ARBA" id="ARBA00023180"/>
    </source>
</evidence>
<organism evidence="11 12">
    <name type="scientific">Mytilus edulis</name>
    <name type="common">Blue mussel</name>
    <dbReference type="NCBI Taxonomy" id="6550"/>
    <lineage>
        <taxon>Eukaryota</taxon>
        <taxon>Metazoa</taxon>
        <taxon>Spiralia</taxon>
        <taxon>Lophotrochozoa</taxon>
        <taxon>Mollusca</taxon>
        <taxon>Bivalvia</taxon>
        <taxon>Autobranchia</taxon>
        <taxon>Pteriomorphia</taxon>
        <taxon>Mytilida</taxon>
        <taxon>Mytiloidea</taxon>
        <taxon>Mytilidae</taxon>
        <taxon>Mytilinae</taxon>
        <taxon>Mytilus</taxon>
    </lineage>
</organism>
<dbReference type="Gene3D" id="2.10.25.10">
    <property type="entry name" value="Laminin"/>
    <property type="match status" value="1"/>
</dbReference>
<feature type="transmembrane region" description="Helical" evidence="8">
    <location>
        <begin position="259"/>
        <end position="282"/>
    </location>
</feature>
<dbReference type="PANTHER" id="PTHR46513">
    <property type="entry name" value="VITELLOGENIN RECEPTOR-LIKE PROTEIN-RELATED-RELATED"/>
    <property type="match status" value="1"/>
</dbReference>
<dbReference type="PROSITE" id="PS00010">
    <property type="entry name" value="ASX_HYDROXYL"/>
    <property type="match status" value="1"/>
</dbReference>
<proteinExistence type="predicted"/>
<dbReference type="InterPro" id="IPR001881">
    <property type="entry name" value="EGF-like_Ca-bd_dom"/>
</dbReference>
<dbReference type="Proteomes" id="UP000683360">
    <property type="component" value="Unassembled WGS sequence"/>
</dbReference>